<feature type="compositionally biased region" description="Basic and acidic residues" evidence="1">
    <location>
        <begin position="1"/>
        <end position="10"/>
    </location>
</feature>
<dbReference type="Proteomes" id="UP001195483">
    <property type="component" value="Unassembled WGS sequence"/>
</dbReference>
<dbReference type="InterPro" id="IPR010736">
    <property type="entry name" value="SHIPPO-rpt"/>
</dbReference>
<accession>A0AAE0SK97</accession>
<dbReference type="InterPro" id="IPR051291">
    <property type="entry name" value="CIMAP"/>
</dbReference>
<name>A0AAE0SK97_9BIVA</name>
<feature type="region of interest" description="Disordered" evidence="1">
    <location>
        <begin position="1"/>
        <end position="24"/>
    </location>
</feature>
<reference evidence="2" key="3">
    <citation type="submission" date="2023-05" db="EMBL/GenBank/DDBJ databases">
        <authorList>
            <person name="Smith C.H."/>
        </authorList>
    </citation>
    <scope>NUCLEOTIDE SEQUENCE</scope>
    <source>
        <strain evidence="2">CHS0354</strain>
        <tissue evidence="2">Mantle</tissue>
    </source>
</reference>
<dbReference type="PANTHER" id="PTHR21580">
    <property type="entry name" value="SHIPPO-1-RELATED"/>
    <property type="match status" value="1"/>
</dbReference>
<evidence type="ECO:0000313" key="3">
    <source>
        <dbReference type="Proteomes" id="UP001195483"/>
    </source>
</evidence>
<feature type="compositionally biased region" description="Basic and acidic residues" evidence="1">
    <location>
        <begin position="104"/>
        <end position="113"/>
    </location>
</feature>
<protein>
    <recommendedName>
        <fullName evidence="4">Sperm-tail PG-rich repeat-containing protein 2</fullName>
    </recommendedName>
</protein>
<proteinExistence type="predicted"/>
<comment type="caution">
    <text evidence="2">The sequence shown here is derived from an EMBL/GenBank/DDBJ whole genome shotgun (WGS) entry which is preliminary data.</text>
</comment>
<evidence type="ECO:0000256" key="1">
    <source>
        <dbReference type="SAM" id="MobiDB-lite"/>
    </source>
</evidence>
<dbReference type="EMBL" id="JAEAOA010001521">
    <property type="protein sequence ID" value="KAK3593617.1"/>
    <property type="molecule type" value="Genomic_DNA"/>
</dbReference>
<dbReference type="AlphaFoldDB" id="A0AAE0SK97"/>
<feature type="region of interest" description="Disordered" evidence="1">
    <location>
        <begin position="91"/>
        <end position="128"/>
    </location>
</feature>
<reference evidence="2" key="1">
    <citation type="journal article" date="2021" name="Genome Biol. Evol.">
        <title>A High-Quality Reference Genome for a Parasitic Bivalve with Doubly Uniparental Inheritance (Bivalvia: Unionida).</title>
        <authorList>
            <person name="Smith C.H."/>
        </authorList>
    </citation>
    <scope>NUCLEOTIDE SEQUENCE</scope>
    <source>
        <strain evidence="2">CHS0354</strain>
    </source>
</reference>
<organism evidence="2 3">
    <name type="scientific">Potamilus streckersoni</name>
    <dbReference type="NCBI Taxonomy" id="2493646"/>
    <lineage>
        <taxon>Eukaryota</taxon>
        <taxon>Metazoa</taxon>
        <taxon>Spiralia</taxon>
        <taxon>Lophotrochozoa</taxon>
        <taxon>Mollusca</taxon>
        <taxon>Bivalvia</taxon>
        <taxon>Autobranchia</taxon>
        <taxon>Heteroconchia</taxon>
        <taxon>Palaeoheterodonta</taxon>
        <taxon>Unionida</taxon>
        <taxon>Unionoidea</taxon>
        <taxon>Unionidae</taxon>
        <taxon>Ambleminae</taxon>
        <taxon>Lampsilini</taxon>
        <taxon>Potamilus</taxon>
    </lineage>
</organism>
<evidence type="ECO:0008006" key="4">
    <source>
        <dbReference type="Google" id="ProtNLM"/>
    </source>
</evidence>
<dbReference type="Pfam" id="PF07004">
    <property type="entry name" value="SHIPPO-rpt"/>
    <property type="match status" value="7"/>
</dbReference>
<dbReference type="PANTHER" id="PTHR21580:SF60">
    <property type="entry name" value="SPERM-TAIL PG-RICH REPEAT-CONTAINING PROTEIN 2"/>
    <property type="match status" value="1"/>
</dbReference>
<feature type="region of interest" description="Disordered" evidence="1">
    <location>
        <begin position="266"/>
        <end position="286"/>
    </location>
</feature>
<keyword evidence="3" id="KW-1185">Reference proteome</keyword>
<reference evidence="2" key="2">
    <citation type="journal article" date="2021" name="Genome Biol. Evol.">
        <title>Developing a high-quality reference genome for a parasitic bivalve with doubly uniparental inheritance (Bivalvia: Unionida).</title>
        <authorList>
            <person name="Smith C.H."/>
        </authorList>
    </citation>
    <scope>NUCLEOTIDE SEQUENCE</scope>
    <source>
        <strain evidence="2">CHS0354</strain>
        <tissue evidence="2">Mantle</tissue>
    </source>
</reference>
<sequence length="581" mass="64227">MYDRAPRDLVKTFGSTPQNVGPGSYDPALTSKARLKADGYAPFLSMTSRETFLNINDQVIAAPGPGHYDPAFAQQHILGGKVLANKSRRFRETSNENPGPGSYHVEKQTDFRQSKSAPTNGDKDKGRGLVTSRIKFHRKPEAPSIPFPGQAFGYEECEDGTLKKQEAPDKDVTIGPAFYRVSHEPQEFKSTKTYKGVHFGKYTARRPEITGKVGPGPGEYEPYVNFSSQAENLNIMKDFEQPRFESHIPRYNEAIVKEEEKKAIPGPGKYDIKSSFDPQQPKVSADGMEVEHPPFLSQSKRFAPIKSITPAPGTYNDPRNALDVTKRITGLKRSPFGQTSVRFQPESGVKKAPGPGAYNIAGMGSESMRKAYIESTRKGVFGTTSVRTETMTKKEERDMPGPAHYQVKEKPFKPRYKQLSSNFASVTARLPDPPSTVKDMPPPGSYDVQKSYDHSQVKIDRVKPRTERAAQKQGSFLTAASRFAPPRDIVVAKTDSDNPGPGAYDPKLISRAANLMVTKDKRFKELKSDTPGPGAYEFSPLIQDSVLQGTFNATLNNPIAPQQMDSIHTGTTAKHMFLLGM</sequence>
<gene>
    <name evidence="2" type="ORF">CHS0354_025509</name>
</gene>
<evidence type="ECO:0000313" key="2">
    <source>
        <dbReference type="EMBL" id="KAK3593617.1"/>
    </source>
</evidence>